<dbReference type="PANTHER" id="PTHR43776:SF7">
    <property type="entry name" value="D,D-DIPEPTIDE TRANSPORT ATP-BINDING PROTEIN DDPF-RELATED"/>
    <property type="match status" value="1"/>
</dbReference>
<dbReference type="InterPro" id="IPR050319">
    <property type="entry name" value="ABC_transp_ATP-bind"/>
</dbReference>
<dbReference type="PANTHER" id="PTHR43776">
    <property type="entry name" value="TRANSPORT ATP-BINDING PROTEIN"/>
    <property type="match status" value="1"/>
</dbReference>
<comment type="caution">
    <text evidence="6">The sequence shown here is derived from an EMBL/GenBank/DDBJ whole genome shotgun (WGS) entry which is preliminary data.</text>
</comment>
<keyword evidence="7" id="KW-1185">Reference proteome</keyword>
<evidence type="ECO:0000256" key="1">
    <source>
        <dbReference type="ARBA" id="ARBA00005417"/>
    </source>
</evidence>
<protein>
    <submittedName>
        <fullName evidence="6">Oligopeptide/dipeptide ABC transporter ATP-binding protein</fullName>
    </submittedName>
</protein>
<keyword evidence="4 6" id="KW-0067">ATP-binding</keyword>
<evidence type="ECO:0000256" key="3">
    <source>
        <dbReference type="ARBA" id="ARBA00022741"/>
    </source>
</evidence>
<dbReference type="SMART" id="SM00382">
    <property type="entry name" value="AAA"/>
    <property type="match status" value="1"/>
</dbReference>
<gene>
    <name evidence="6" type="ORF">ACK4CT_34800</name>
</gene>
<dbReference type="Pfam" id="PF00005">
    <property type="entry name" value="ABC_tran"/>
    <property type="match status" value="1"/>
</dbReference>
<evidence type="ECO:0000259" key="5">
    <source>
        <dbReference type="PROSITE" id="PS50893"/>
    </source>
</evidence>
<dbReference type="InterPro" id="IPR027417">
    <property type="entry name" value="P-loop_NTPase"/>
</dbReference>
<proteinExistence type="inferred from homology"/>
<dbReference type="NCBIfam" id="TIGR01727">
    <property type="entry name" value="oligo_HPY"/>
    <property type="match status" value="1"/>
</dbReference>
<accession>A0ABW9LK56</accession>
<name>A0ABW9LK56_9MYCO</name>
<dbReference type="InterPro" id="IPR003593">
    <property type="entry name" value="AAA+_ATPase"/>
</dbReference>
<dbReference type="Gene3D" id="3.40.50.300">
    <property type="entry name" value="P-loop containing nucleotide triphosphate hydrolases"/>
    <property type="match status" value="1"/>
</dbReference>
<dbReference type="InterPro" id="IPR003439">
    <property type="entry name" value="ABC_transporter-like_ATP-bd"/>
</dbReference>
<dbReference type="InterPro" id="IPR013563">
    <property type="entry name" value="Oligopep_ABC_C"/>
</dbReference>
<dbReference type="Proteomes" id="UP001635816">
    <property type="component" value="Unassembled WGS sequence"/>
</dbReference>
<keyword evidence="2" id="KW-0813">Transport</keyword>
<evidence type="ECO:0000256" key="2">
    <source>
        <dbReference type="ARBA" id="ARBA00022448"/>
    </source>
</evidence>
<organism evidence="6 7">
    <name type="scientific">Mycolicibacterium nivoides</name>
    <dbReference type="NCBI Taxonomy" id="2487344"/>
    <lineage>
        <taxon>Bacteria</taxon>
        <taxon>Bacillati</taxon>
        <taxon>Actinomycetota</taxon>
        <taxon>Actinomycetes</taxon>
        <taxon>Mycobacteriales</taxon>
        <taxon>Mycobacteriaceae</taxon>
        <taxon>Mycolicibacterium</taxon>
    </lineage>
</organism>
<evidence type="ECO:0000313" key="7">
    <source>
        <dbReference type="Proteomes" id="UP001635816"/>
    </source>
</evidence>
<keyword evidence="3" id="KW-0547">Nucleotide-binding</keyword>
<dbReference type="PROSITE" id="PS50893">
    <property type="entry name" value="ABC_TRANSPORTER_2"/>
    <property type="match status" value="1"/>
</dbReference>
<evidence type="ECO:0000256" key="4">
    <source>
        <dbReference type="ARBA" id="ARBA00022840"/>
    </source>
</evidence>
<sequence length="381" mass="41477">MTELLEIDDLKVAYPVRRGVIDSLTHKPRQHVRAVDGVDLRVGRGEMVALVGESGCGKTTIAQSILGAVAPTSGSIRLDGSDITAMSQRQLRAVRRRVQMIYQDPYASLDPRFRVSQTIEEPMLIHGIGESKSARKALIASALERTGLVPAELYLDRFPHEMSGGQRQRVAIAASLAVGPDLIVADEPVSMLDVSVRASILLLLDRLRKDTGVGVLMITHDLSTAIHFADRIAVMYLGRIVELATAREVAHNPQHPYTKALMSVIPHPDPQRQVQPQILRGDTPNPANVPSGCRFHTRCPVGPTVRLDRQQCVNTDPSDGAERRLNNAACLFTATGSDRDSDYVEGEASSMVAAEAADVVSSVDRWHGRRRSLGGVTRTTP</sequence>
<dbReference type="PROSITE" id="PS00211">
    <property type="entry name" value="ABC_TRANSPORTER_1"/>
    <property type="match status" value="1"/>
</dbReference>
<dbReference type="Pfam" id="PF08352">
    <property type="entry name" value="oligo_HPY"/>
    <property type="match status" value="1"/>
</dbReference>
<dbReference type="CDD" id="cd03257">
    <property type="entry name" value="ABC_NikE_OppD_transporters"/>
    <property type="match status" value="1"/>
</dbReference>
<dbReference type="RefSeq" id="WP_409545856.1">
    <property type="nucleotide sequence ID" value="NZ_JBKBDD010000022.1"/>
</dbReference>
<comment type="similarity">
    <text evidence="1">Belongs to the ABC transporter superfamily.</text>
</comment>
<dbReference type="GO" id="GO:0005524">
    <property type="term" value="F:ATP binding"/>
    <property type="evidence" value="ECO:0007669"/>
    <property type="project" value="UniProtKB-KW"/>
</dbReference>
<feature type="domain" description="ABC transporter" evidence="5">
    <location>
        <begin position="5"/>
        <end position="262"/>
    </location>
</feature>
<dbReference type="SUPFAM" id="SSF52540">
    <property type="entry name" value="P-loop containing nucleoside triphosphate hydrolases"/>
    <property type="match status" value="1"/>
</dbReference>
<dbReference type="EMBL" id="JBKBDD010000022">
    <property type="protein sequence ID" value="MFN6548346.1"/>
    <property type="molecule type" value="Genomic_DNA"/>
</dbReference>
<evidence type="ECO:0000313" key="6">
    <source>
        <dbReference type="EMBL" id="MFN6548346.1"/>
    </source>
</evidence>
<reference evidence="6 7" key="1">
    <citation type="submission" date="2024-12" db="EMBL/GenBank/DDBJ databases">
        <title>The coexistence of Mycolicibacterium septicum and Mycolicibacterium nivoides in clinical samples.</title>
        <authorList>
            <person name="Wang C."/>
            <person name="Feng Y."/>
            <person name="Zong Z."/>
        </authorList>
    </citation>
    <scope>NUCLEOTIDE SEQUENCE [LARGE SCALE GENOMIC DNA]</scope>
    <source>
        <strain evidence="6 7">120309</strain>
    </source>
</reference>
<dbReference type="InterPro" id="IPR017871">
    <property type="entry name" value="ABC_transporter-like_CS"/>
</dbReference>